<dbReference type="Proteomes" id="UP001589865">
    <property type="component" value="Unassembled WGS sequence"/>
</dbReference>
<dbReference type="Pfam" id="PF11306">
    <property type="entry name" value="DUF3108"/>
    <property type="match status" value="1"/>
</dbReference>
<dbReference type="RefSeq" id="WP_377043501.1">
    <property type="nucleotide sequence ID" value="NZ_JBHLUN010000005.1"/>
</dbReference>
<proteinExistence type="predicted"/>
<dbReference type="EMBL" id="JBHLUN010000005">
    <property type="protein sequence ID" value="MFC0407774.1"/>
    <property type="molecule type" value="Genomic_DNA"/>
</dbReference>
<reference evidence="1 2" key="1">
    <citation type="submission" date="2024-09" db="EMBL/GenBank/DDBJ databases">
        <authorList>
            <person name="Sun Q."/>
            <person name="Mori K."/>
        </authorList>
    </citation>
    <scope>NUCLEOTIDE SEQUENCE [LARGE SCALE GENOMIC DNA]</scope>
    <source>
        <strain evidence="1 2">TBRC 5777</strain>
    </source>
</reference>
<protein>
    <submittedName>
        <fullName evidence="1">DUF3108 domain-containing protein</fullName>
    </submittedName>
</protein>
<organism evidence="1 2">
    <name type="scientific">Roseomonas elaeocarpi</name>
    <dbReference type="NCBI Taxonomy" id="907779"/>
    <lineage>
        <taxon>Bacteria</taxon>
        <taxon>Pseudomonadati</taxon>
        <taxon>Pseudomonadota</taxon>
        <taxon>Alphaproteobacteria</taxon>
        <taxon>Acetobacterales</taxon>
        <taxon>Roseomonadaceae</taxon>
        <taxon>Roseomonas</taxon>
    </lineage>
</organism>
<evidence type="ECO:0000313" key="2">
    <source>
        <dbReference type="Proteomes" id="UP001589865"/>
    </source>
</evidence>
<dbReference type="InterPro" id="IPR021457">
    <property type="entry name" value="DUF3108"/>
</dbReference>
<keyword evidence="2" id="KW-1185">Reference proteome</keyword>
<sequence>MSRSAVAPAASFPRGALLGGVLLGLAGFARGAEAAPILATYEVRAAGITVMEIEARVDLDAPPGYAVEVRARMRGVASVFRSGDMTTRVQGAWSGSRPQPSRYAAQGMWAGEQRSTVLDYVGGQPAIRQLIPPNDEERESVPPEAQRNTVDTLTAVAQLLRQAQDSGRCEGRANLFDGRRLTAMQARTVGWEMLTDANWKGRSLHCRFQGQLIGGFRKDDGPDDHKPQEGNAWLAQPVEGGPFLPVRLEAPSRWFGATTITLVRARPAS</sequence>
<comment type="caution">
    <text evidence="1">The sequence shown here is derived from an EMBL/GenBank/DDBJ whole genome shotgun (WGS) entry which is preliminary data.</text>
</comment>
<accession>A0ABV6JQ84</accession>
<gene>
    <name evidence="1" type="ORF">ACFFGY_05905</name>
</gene>
<name>A0ABV6JQ84_9PROT</name>
<evidence type="ECO:0000313" key="1">
    <source>
        <dbReference type="EMBL" id="MFC0407774.1"/>
    </source>
</evidence>